<feature type="domain" description="Thioesterase" evidence="2">
    <location>
        <begin position="17"/>
        <end position="234"/>
    </location>
</feature>
<dbReference type="RefSeq" id="WP_161251991.1">
    <property type="nucleotide sequence ID" value="NZ_BMUU01000010.1"/>
</dbReference>
<keyword evidence="3" id="KW-0378">Hydrolase</keyword>
<evidence type="ECO:0000259" key="2">
    <source>
        <dbReference type="Pfam" id="PF00975"/>
    </source>
</evidence>
<dbReference type="SUPFAM" id="SSF53474">
    <property type="entry name" value="alpha/beta-Hydrolases"/>
    <property type="match status" value="1"/>
</dbReference>
<dbReference type="GeneID" id="96293223"/>
<dbReference type="InterPro" id="IPR001031">
    <property type="entry name" value="Thioesterase"/>
</dbReference>
<dbReference type="EMBL" id="BMUU01000010">
    <property type="protein sequence ID" value="GGY52217.1"/>
    <property type="molecule type" value="Genomic_DNA"/>
</dbReference>
<gene>
    <name evidence="3" type="primary">rifR</name>
    <name evidence="3" type="ORF">GCM10010326_53000</name>
</gene>
<dbReference type="PANTHER" id="PTHR11487:SF0">
    <property type="entry name" value="S-ACYL FATTY ACID SYNTHASE THIOESTERASE, MEDIUM CHAIN"/>
    <property type="match status" value="1"/>
</dbReference>
<evidence type="ECO:0000313" key="4">
    <source>
        <dbReference type="Proteomes" id="UP000600946"/>
    </source>
</evidence>
<keyword evidence="4" id="KW-1185">Reference proteome</keyword>
<dbReference type="InterPro" id="IPR012223">
    <property type="entry name" value="TEII"/>
</dbReference>
<dbReference type="Proteomes" id="UP000600946">
    <property type="component" value="Unassembled WGS sequence"/>
</dbReference>
<proteinExistence type="inferred from homology"/>
<organism evidence="3 4">
    <name type="scientific">Streptomyces xanthochromogenes</name>
    <dbReference type="NCBI Taxonomy" id="67384"/>
    <lineage>
        <taxon>Bacteria</taxon>
        <taxon>Bacillati</taxon>
        <taxon>Actinomycetota</taxon>
        <taxon>Actinomycetes</taxon>
        <taxon>Kitasatosporales</taxon>
        <taxon>Streptomycetaceae</taxon>
        <taxon>Streptomyces</taxon>
    </lineage>
</organism>
<dbReference type="PANTHER" id="PTHR11487">
    <property type="entry name" value="THIOESTERASE"/>
    <property type="match status" value="1"/>
</dbReference>
<evidence type="ECO:0000313" key="3">
    <source>
        <dbReference type="EMBL" id="GGY52217.1"/>
    </source>
</evidence>
<sequence length="248" mass="26813">MSAWFRTFAPRPSAALRLVCFPHAGGAASAFRGWAELLPPSVEVTAVQYPGRQDRIMSDPAPDMDTLVHDIAGEIAPLLDRPVAFFGHSMGATVAYEVARALPGGLRPALTRLIASARKAPHACEPLGPEYRGDEGLLRYVAGLGGTGASLLAHEELRELALFVLRGDFHLIDTYRHRPGAPLTCPITAIAGSHDAHCTRADAEGWERYTTAPYDLQEIPGGHFYLETATRELMARLTDRLAPVPAAR</sequence>
<comment type="caution">
    <text evidence="3">The sequence shown here is derived from an EMBL/GenBank/DDBJ whole genome shotgun (WGS) entry which is preliminary data.</text>
</comment>
<dbReference type="InterPro" id="IPR029058">
    <property type="entry name" value="AB_hydrolase_fold"/>
</dbReference>
<comment type="similarity">
    <text evidence="1">Belongs to the thioesterase family.</text>
</comment>
<name>A0ABQ3AKA6_9ACTN</name>
<protein>
    <submittedName>
        <fullName evidence="3">Oleoyl-ACP hydrolase</fullName>
    </submittedName>
</protein>
<reference evidence="4" key="1">
    <citation type="journal article" date="2019" name="Int. J. Syst. Evol. Microbiol.">
        <title>The Global Catalogue of Microorganisms (GCM) 10K type strain sequencing project: providing services to taxonomists for standard genome sequencing and annotation.</title>
        <authorList>
            <consortium name="The Broad Institute Genomics Platform"/>
            <consortium name="The Broad Institute Genome Sequencing Center for Infectious Disease"/>
            <person name="Wu L."/>
            <person name="Ma J."/>
        </authorList>
    </citation>
    <scope>NUCLEOTIDE SEQUENCE [LARGE SCALE GENOMIC DNA]</scope>
    <source>
        <strain evidence="4">JCM 4594</strain>
    </source>
</reference>
<evidence type="ECO:0000256" key="1">
    <source>
        <dbReference type="ARBA" id="ARBA00007169"/>
    </source>
</evidence>
<accession>A0ABQ3AKA6</accession>
<dbReference type="Pfam" id="PF00975">
    <property type="entry name" value="Thioesterase"/>
    <property type="match status" value="1"/>
</dbReference>
<dbReference type="Gene3D" id="3.40.50.1820">
    <property type="entry name" value="alpha/beta hydrolase"/>
    <property type="match status" value="1"/>
</dbReference>
<dbReference type="GO" id="GO:0016787">
    <property type="term" value="F:hydrolase activity"/>
    <property type="evidence" value="ECO:0007669"/>
    <property type="project" value="UniProtKB-KW"/>
</dbReference>